<accession>A0A382RF31</accession>
<dbReference type="EMBL" id="UINC01121094">
    <property type="protein sequence ID" value="SVC96000.1"/>
    <property type="molecule type" value="Genomic_DNA"/>
</dbReference>
<evidence type="ECO:0000313" key="1">
    <source>
        <dbReference type="EMBL" id="SVC96000.1"/>
    </source>
</evidence>
<organism evidence="1">
    <name type="scientific">marine metagenome</name>
    <dbReference type="NCBI Taxonomy" id="408172"/>
    <lineage>
        <taxon>unclassified sequences</taxon>
        <taxon>metagenomes</taxon>
        <taxon>ecological metagenomes</taxon>
    </lineage>
</organism>
<gene>
    <name evidence="1" type="ORF">METZ01_LOCUS348854</name>
</gene>
<dbReference type="AlphaFoldDB" id="A0A382RF31"/>
<reference evidence="1" key="1">
    <citation type="submission" date="2018-05" db="EMBL/GenBank/DDBJ databases">
        <authorList>
            <person name="Lanie J.A."/>
            <person name="Ng W.-L."/>
            <person name="Kazmierczak K.M."/>
            <person name="Andrzejewski T.M."/>
            <person name="Davidsen T.M."/>
            <person name="Wayne K.J."/>
            <person name="Tettelin H."/>
            <person name="Glass J.I."/>
            <person name="Rusch D."/>
            <person name="Podicherti R."/>
            <person name="Tsui H.-C.T."/>
            <person name="Winkler M.E."/>
        </authorList>
    </citation>
    <scope>NUCLEOTIDE SEQUENCE</scope>
</reference>
<sequence length="39" mass="4372">MSRIPTLINHLLLWHLTPSVKADRIAAEGFFPKGEARQG</sequence>
<protein>
    <submittedName>
        <fullName evidence="1">Uncharacterized protein</fullName>
    </submittedName>
</protein>
<feature type="non-terminal residue" evidence="1">
    <location>
        <position position="39"/>
    </location>
</feature>
<name>A0A382RF31_9ZZZZ</name>
<proteinExistence type="predicted"/>